<reference evidence="7" key="1">
    <citation type="submission" date="2018-06" db="EMBL/GenBank/DDBJ databases">
        <authorList>
            <person name="Zhirakovskaya E."/>
        </authorList>
    </citation>
    <scope>NUCLEOTIDE SEQUENCE</scope>
</reference>
<organism evidence="7">
    <name type="scientific">hydrothermal vent metagenome</name>
    <dbReference type="NCBI Taxonomy" id="652676"/>
    <lineage>
        <taxon>unclassified sequences</taxon>
        <taxon>metagenomes</taxon>
        <taxon>ecological metagenomes</taxon>
    </lineage>
</organism>
<dbReference type="CDD" id="cd03405">
    <property type="entry name" value="SPFH_HflC"/>
    <property type="match status" value="1"/>
</dbReference>
<dbReference type="EMBL" id="UOGI01000244">
    <property type="protein sequence ID" value="VAX34031.1"/>
    <property type="molecule type" value="Genomic_DNA"/>
</dbReference>
<dbReference type="SMART" id="SM00244">
    <property type="entry name" value="PHB"/>
    <property type="match status" value="1"/>
</dbReference>
<keyword evidence="4" id="KW-1133">Transmembrane helix</keyword>
<dbReference type="NCBIfam" id="TIGR01932">
    <property type="entry name" value="hflC"/>
    <property type="match status" value="1"/>
</dbReference>
<dbReference type="InterPro" id="IPR010200">
    <property type="entry name" value="HflC"/>
</dbReference>
<proteinExistence type="inferred from homology"/>
<comment type="subcellular location">
    <subcellularLocation>
        <location evidence="1">Membrane</location>
    </subcellularLocation>
</comment>
<dbReference type="PANTHER" id="PTHR42911:SF1">
    <property type="entry name" value="MODULATOR OF FTSH PROTEASE HFLC"/>
    <property type="match status" value="1"/>
</dbReference>
<keyword evidence="5" id="KW-0472">Membrane</keyword>
<accession>A0A3B1D5G8</accession>
<dbReference type="InterPro" id="IPR001107">
    <property type="entry name" value="Band_7"/>
</dbReference>
<name>A0A3B1D5G8_9ZZZZ</name>
<dbReference type="SUPFAM" id="SSF117892">
    <property type="entry name" value="Band 7/SPFH domain"/>
    <property type="match status" value="1"/>
</dbReference>
<dbReference type="AlphaFoldDB" id="A0A3B1D5G8"/>
<feature type="domain" description="Band 7" evidence="6">
    <location>
        <begin position="21"/>
        <end position="209"/>
    </location>
</feature>
<dbReference type="Pfam" id="PF01145">
    <property type="entry name" value="Band_7"/>
    <property type="match status" value="1"/>
</dbReference>
<dbReference type="GO" id="GO:0016020">
    <property type="term" value="C:membrane"/>
    <property type="evidence" value="ECO:0007669"/>
    <property type="project" value="UniProtKB-SubCell"/>
</dbReference>
<evidence type="ECO:0000256" key="2">
    <source>
        <dbReference type="ARBA" id="ARBA00007862"/>
    </source>
</evidence>
<sequence length="316" mass="36644">MKKKYIVIAVVAAFALIVIASAAFIVNETEQVIITQFGKPISRPIVKPGVHFKIPIVQQANFFDRRFLEWDGSPNQVPTKDKRFIWVDTYARWRIKDPLLFFQRVRDERGAQSRLDDILDGETRNAIAKHVLVELIRTTNREYQTSEALLVGEAAKSLAQIKYGREKIARSIVEAAAPRTLELGIELLDLRFKRINYVEEVRRKIFERMITERKRIADKFRSEGQGEASKILGNKERDLKKIQSEAYRTAQEIMGKADAEATTIYAKAYNQNQQSRDFYAFLKTLETYQTTLSDKDWLILSTKSDFFKYFRTQSGK</sequence>
<dbReference type="PANTHER" id="PTHR42911">
    <property type="entry name" value="MODULATOR OF FTSH PROTEASE HFLC"/>
    <property type="match status" value="1"/>
</dbReference>
<evidence type="ECO:0000259" key="6">
    <source>
        <dbReference type="SMART" id="SM00244"/>
    </source>
</evidence>
<comment type="similarity">
    <text evidence="2">Belongs to the band 7/mec-2 family. HflC subfamily.</text>
</comment>
<dbReference type="InterPro" id="IPR036013">
    <property type="entry name" value="Band_7/SPFH_dom_sf"/>
</dbReference>
<evidence type="ECO:0000256" key="3">
    <source>
        <dbReference type="ARBA" id="ARBA00022692"/>
    </source>
</evidence>
<gene>
    <name evidence="7" type="ORF">MNBD_NITROSPIRAE03-895</name>
</gene>
<dbReference type="PIRSF" id="PIRSF005651">
    <property type="entry name" value="HflC"/>
    <property type="match status" value="1"/>
</dbReference>
<evidence type="ECO:0000256" key="1">
    <source>
        <dbReference type="ARBA" id="ARBA00004370"/>
    </source>
</evidence>
<evidence type="ECO:0000313" key="7">
    <source>
        <dbReference type="EMBL" id="VAX34031.1"/>
    </source>
</evidence>
<evidence type="ECO:0000256" key="5">
    <source>
        <dbReference type="ARBA" id="ARBA00023136"/>
    </source>
</evidence>
<evidence type="ECO:0000256" key="4">
    <source>
        <dbReference type="ARBA" id="ARBA00022989"/>
    </source>
</evidence>
<dbReference type="Gene3D" id="3.30.479.30">
    <property type="entry name" value="Band 7 domain"/>
    <property type="match status" value="1"/>
</dbReference>
<keyword evidence="3" id="KW-0812">Transmembrane</keyword>
<protein>
    <submittedName>
        <fullName evidence="7">HflC protein</fullName>
    </submittedName>
</protein>